<feature type="region of interest" description="Disordered" evidence="2">
    <location>
        <begin position="2172"/>
        <end position="2209"/>
    </location>
</feature>
<feature type="coiled-coil region" evidence="1">
    <location>
        <begin position="1839"/>
        <end position="1866"/>
    </location>
</feature>
<gene>
    <name evidence="3" type="ORF">BSAL_78220</name>
</gene>
<evidence type="ECO:0000313" key="4">
    <source>
        <dbReference type="Proteomes" id="UP000051952"/>
    </source>
</evidence>
<dbReference type="EMBL" id="CYKH01000767">
    <property type="protein sequence ID" value="CUG35968.1"/>
    <property type="molecule type" value="Genomic_DNA"/>
</dbReference>
<dbReference type="VEuPathDB" id="TriTrypDB:BSAL_78220"/>
<accession>A0A0S4J1W2</accession>
<dbReference type="Proteomes" id="UP000051952">
    <property type="component" value="Unassembled WGS sequence"/>
</dbReference>
<feature type="region of interest" description="Disordered" evidence="2">
    <location>
        <begin position="2447"/>
        <end position="2466"/>
    </location>
</feature>
<evidence type="ECO:0000313" key="3">
    <source>
        <dbReference type="EMBL" id="CUG35968.1"/>
    </source>
</evidence>
<keyword evidence="1" id="KW-0175">Coiled coil</keyword>
<protein>
    <submittedName>
        <fullName evidence="3">Uncharacterized protein</fullName>
    </submittedName>
</protein>
<name>A0A0S4J1W2_BODSA</name>
<evidence type="ECO:0000256" key="2">
    <source>
        <dbReference type="SAM" id="MobiDB-lite"/>
    </source>
</evidence>
<keyword evidence="4" id="KW-1185">Reference proteome</keyword>
<sequence>MNNGFEHNLPSVRHHSGSSPSASPYYLAVYEQLFDCVARNELSQVAQCLRERAAEMSPLRGPFSEAEVVAAHTELISKELYHAVSQYSCPMTWSPTSAYKIMCKTREEAEDDPSMPPMLQPTKTFLGPQLPCYRVHDELARVAEQPARKFVKPDMWEYRQATMREFLTPAKMLAAQAIVDDMIAPSSSSTSSSSFAFDDDDNNNDNAGSLLKCIHGFHQLAEDRRTWVHFGDGLMLHVWRIPSEARRLVSAAQKVWQTLFEYSLHPYGTLVTALLFIKGMAVTFTQLPPLLPVADVLPTDDHDLHACTSSAVARCLAALIGSSYYTRGNGASTSGGEFALAQLPNTRLHVGADGRYYFMYPMALGIFLEEVGNVPRQPSEGGSYLQAPLRPEVYYHVLPKGTSYRYTQGELIKNIRDGPCTVAAETILRTAQPKLTEMVTQQQVTATMHSLGVNMKCLYIVHQQLQKIGQGGKLPGTATPELLAVAMDAVIVEMLCRTVKSIIRLELSASQLSPVSAKLLVSPSSASSDISANRVNRFMEWLVTGEKEIWEDQILVILRRKFIECPPTFTIPFHMKYFRVLLWYLAPKLGAAYDANLNAFVKVTQATSPNSSFFFVPEVVKMHLSMKQSDEAAQQLAMWWSAVEQLPHSTPTAWIERCLRMQRIAYICVIMKHTSRQRFLAECQNTILEPNQPRYRIHHAIAALFQLMLVEELDAGTMVTHPLYQTVTSVVHGMINGERDGKQEGERVLFAHEQPSNNNNTAYPTSGVLNCAALRIQNVHFLGYVLRSLVSSVPTKLTSPMPAELVQHARRAAALQLHHNIHFSLLSNKTSSSKKDNPVTLLDVACNRQLLEDLNGVDDVFVRCAIAASLLRYAAPAQDTLRLNLCNPLPTYPSEYLSAMRSLLDSISSSTLTTSSLRAVHAVSWMVLCAVCKSSLWAETCHSELGLRAAPLTSRQSMPLGTLYNDPQTICAVILCISSALRMWTQQPSSSTSSSPRALEITGHVRVIFEVSDLVAAAYPSPKAHSSTAAGLMATNAAFLQGDTSQFITDAIRPAPLSNALGVMLDDVLIPRGQWALAKLVGEFLLFNRSVVKRPSVAGSLKRLQQHENKATSIQKVFRRATGKGLYGDGAAVGSPLWFAALERRQGQMENSALLFASGIVLQEEMVHWRLRRQDVDQREDIIRWTLVLEEEIARDAIKSALTDLMGAQQFLFVEADEARIRFSVLEMETIDETSTLFLDILESEERAARLELESLAASAAGLTGMTMTETTAREAVELDEAASWFLDVLHAHVSEELLLQLVASTSSASHETALLTLLSSEDRDRFVLECEEMEVAVNDLLSAGWCSIMLAAARGTVMGAQAGTEVQTILFDESQVRRELEGTLLITCVEAMCLEWMSTTIAQGLFQQFLHEAYLAPDDAAAMWESLVVPLFTSMLHDTLSFVASSWKHLLSGVRDAQMSTLVEVDEPAAREGVENCYAARAVEWHVDLQSLNRQIISCDEETERHRLTADVAASQQIFSPEIEERCKLLMAEQDQFREGIFYNLAISALHGDVMLRWTRSIEALHRTFLETVLSESRCLAFSSLFSGIQQDDETSSGGTEMMAKLSLGRPSDVIVLKEHFDRRGIFTAFAIGHQRAVMGFEWPASMLNVTAAAEESHRLALQLDASRECNGLMSAAAQQMSHTRLLSLVAAESTARIALADEGHQTLATDVLLEIHEDFLDTLFDVQLAEFAEKFVQRQETVHRSAIHLNALQQHQTALVRCATERRQCLDREFTLIHTRLVKQFFVEKSSLASSHRIAEKQATEWDALLKLESLMRSIAMNLFNMRPKAFLRPSEKAFYVAKRKQEQKRLQNEQKQLQLLLAASPSPLRSEPRDRLGSEGLVPFPAEVESDAAACARRTAVSSKSTPTFEAIESREELHRRLVWDLQAQQWFVMGDAISYLQKGHQELIDYESLQTALQSPSTPPWNDTESDDEEVGVDNGQLSPPVSDIIAMPHRTSPPSVDLDAVDVDDYIPLRFSHHNIPHTTPQETTSQKFRSLLAEESIYREGVVEMERQLSLILAADDREIRETFQDPAYLYYRWCVPQLPWTYQFVVKEAVVHDALHLHYDVPRLSPHILAGHKKFVLLARQLTQKLVSAKTILDRNERTAFRMLLQREALDRADLGARSSSEVSQGSGLLHSRVKGSLPDPPRGGLWRGKHDKNGHHAASANVAGGAAAAIAAARNQSGFQPHTSVLHSYSGVPHAGSYQLGSLPSMASSVQSLPQVVPGGLPPGKWMLGSLATSGSMLLSASGIAGGVGGKSEVDLMLEDWDIRSYKSIFTLENLDDIAPAEQRLRMRLVEVEQTVMVDYLRQLRHLLLSNASDNNNNTLGHSSSGSGVAMNTSALLGSPSLVSTHTGTMPARGDWVNQRSPGAAATAAVAAVGVRDQIATAEDSISRKTVAHERAALQQLNPVDPKGKRRQKQ</sequence>
<organism evidence="3 4">
    <name type="scientific">Bodo saltans</name>
    <name type="common">Flagellated protozoan</name>
    <dbReference type="NCBI Taxonomy" id="75058"/>
    <lineage>
        <taxon>Eukaryota</taxon>
        <taxon>Discoba</taxon>
        <taxon>Euglenozoa</taxon>
        <taxon>Kinetoplastea</taxon>
        <taxon>Metakinetoplastina</taxon>
        <taxon>Eubodonida</taxon>
        <taxon>Bodonidae</taxon>
        <taxon>Bodo</taxon>
    </lineage>
</organism>
<evidence type="ECO:0000256" key="1">
    <source>
        <dbReference type="SAM" id="Coils"/>
    </source>
</evidence>
<feature type="compositionally biased region" description="Polar residues" evidence="2">
    <location>
        <begin position="1961"/>
        <end position="1971"/>
    </location>
</feature>
<feature type="region of interest" description="Disordered" evidence="2">
    <location>
        <begin position="1961"/>
        <end position="1982"/>
    </location>
</feature>
<reference evidence="4" key="1">
    <citation type="submission" date="2015-09" db="EMBL/GenBank/DDBJ databases">
        <authorList>
            <consortium name="Pathogen Informatics"/>
        </authorList>
    </citation>
    <scope>NUCLEOTIDE SEQUENCE [LARGE SCALE GENOMIC DNA]</scope>
    <source>
        <strain evidence="4">Lake Konstanz</strain>
    </source>
</reference>
<proteinExistence type="predicted"/>